<dbReference type="Proteomes" id="UP000515124">
    <property type="component" value="Unplaced"/>
</dbReference>
<dbReference type="InterPro" id="IPR055414">
    <property type="entry name" value="LRR_R13L4/SHOC2-like"/>
</dbReference>
<protein>
    <submittedName>
        <fullName evidence="6">Probable disease resistance protein RXW24L</fullName>
    </submittedName>
</protein>
<dbReference type="GeneID" id="110769327"/>
<dbReference type="Pfam" id="PF23598">
    <property type="entry name" value="LRR_14"/>
    <property type="match status" value="1"/>
</dbReference>
<reference evidence="6" key="1">
    <citation type="submission" date="2025-08" db="UniProtKB">
        <authorList>
            <consortium name="RefSeq"/>
        </authorList>
    </citation>
    <scope>IDENTIFICATION</scope>
</reference>
<gene>
    <name evidence="6" type="primary">LOC110769327</name>
</gene>
<keyword evidence="2" id="KW-0611">Plant defense</keyword>
<dbReference type="GO" id="GO:0098542">
    <property type="term" value="P:defense response to other organism"/>
    <property type="evidence" value="ECO:0007669"/>
    <property type="project" value="TreeGrafter"/>
</dbReference>
<dbReference type="AlphaFoldDB" id="A0A6P5TPH0"/>
<feature type="domain" description="Disease resistance protein winged helix" evidence="3">
    <location>
        <begin position="1"/>
        <end position="59"/>
    </location>
</feature>
<organism evidence="5 6">
    <name type="scientific">Prunus avium</name>
    <name type="common">Cherry</name>
    <name type="synonym">Cerasus avium</name>
    <dbReference type="NCBI Taxonomy" id="42229"/>
    <lineage>
        <taxon>Eukaryota</taxon>
        <taxon>Viridiplantae</taxon>
        <taxon>Streptophyta</taxon>
        <taxon>Embryophyta</taxon>
        <taxon>Tracheophyta</taxon>
        <taxon>Spermatophyta</taxon>
        <taxon>Magnoliopsida</taxon>
        <taxon>eudicotyledons</taxon>
        <taxon>Gunneridae</taxon>
        <taxon>Pentapetalae</taxon>
        <taxon>rosids</taxon>
        <taxon>fabids</taxon>
        <taxon>Rosales</taxon>
        <taxon>Rosaceae</taxon>
        <taxon>Amygdaloideae</taxon>
        <taxon>Amygdaleae</taxon>
        <taxon>Prunus</taxon>
    </lineage>
</organism>
<dbReference type="InterPro" id="IPR032675">
    <property type="entry name" value="LRR_dom_sf"/>
</dbReference>
<name>A0A6P5TPH0_PRUAV</name>
<dbReference type="Pfam" id="PF23559">
    <property type="entry name" value="WHD_DRP"/>
    <property type="match status" value="1"/>
</dbReference>
<dbReference type="PANTHER" id="PTHR23155:SF1185">
    <property type="entry name" value="DISEASE RESISTANCE RPP8-LIKE PROTEIN 3-RELATED"/>
    <property type="match status" value="1"/>
</dbReference>
<dbReference type="Gene3D" id="1.10.10.10">
    <property type="entry name" value="Winged helix-like DNA-binding domain superfamily/Winged helix DNA-binding domain"/>
    <property type="match status" value="1"/>
</dbReference>
<keyword evidence="1" id="KW-0677">Repeat</keyword>
<dbReference type="InterPro" id="IPR058922">
    <property type="entry name" value="WHD_DRP"/>
</dbReference>
<evidence type="ECO:0000259" key="3">
    <source>
        <dbReference type="Pfam" id="PF23559"/>
    </source>
</evidence>
<dbReference type="RefSeq" id="XP_021828970.1">
    <property type="nucleotide sequence ID" value="XM_021973278.1"/>
</dbReference>
<accession>A0A6P5TPH0</accession>
<evidence type="ECO:0000259" key="4">
    <source>
        <dbReference type="Pfam" id="PF23598"/>
    </source>
</evidence>
<dbReference type="KEGG" id="pavi:110769327"/>
<dbReference type="Gene3D" id="3.80.10.10">
    <property type="entry name" value="Ribonuclease Inhibitor"/>
    <property type="match status" value="1"/>
</dbReference>
<dbReference type="InterPro" id="IPR036388">
    <property type="entry name" value="WH-like_DNA-bd_sf"/>
</dbReference>
<evidence type="ECO:0000256" key="1">
    <source>
        <dbReference type="ARBA" id="ARBA00022737"/>
    </source>
</evidence>
<proteinExistence type="predicted"/>
<evidence type="ECO:0000313" key="6">
    <source>
        <dbReference type="RefSeq" id="XP_021828970.1"/>
    </source>
</evidence>
<keyword evidence="5" id="KW-1185">Reference proteome</keyword>
<feature type="domain" description="Disease resistance R13L4/SHOC-2-like LRR" evidence="4">
    <location>
        <begin position="118"/>
        <end position="322"/>
    </location>
</feature>
<evidence type="ECO:0000256" key="2">
    <source>
        <dbReference type="ARBA" id="ARBA00022821"/>
    </source>
</evidence>
<sequence>MAEGLISLRQQRDDLEETIEDIAHDYLSELVERCLVQVGRSGSTGTIKGCRIHDLVRDMCLLKAKEESFFQIKCSLQENTSSVAAEATQLRKIRRLAIYLDDENAYRLVSSRDETNGHVRSLLFFGPREWMPKSEKVLLSPLTNFKVLRVLKVERLWEREVELPSEIGNMVHLRFLSVRFSQIKTFPRSLGNLVCLQTLDFRVWYGDMVIPNVIMKMKQLRHLYLPREYRANGKLKLSTLGHLHTLDSLSTGYCDLKDVGRLTNLRKLKIRVSNSLQNLEEILKSTGSTLNRIRSLIVFVDNNSSEGQAMQIVSSCRGIYKLRLEGPIAELLKELHNYPNLTKVESRGRSHASSLSIEDASIWAKISY</sequence>
<evidence type="ECO:0000313" key="5">
    <source>
        <dbReference type="Proteomes" id="UP000515124"/>
    </source>
</evidence>
<dbReference type="SUPFAM" id="SSF52058">
    <property type="entry name" value="L domain-like"/>
    <property type="match status" value="1"/>
</dbReference>
<dbReference type="InterPro" id="IPR044974">
    <property type="entry name" value="Disease_R_plants"/>
</dbReference>
<dbReference type="PANTHER" id="PTHR23155">
    <property type="entry name" value="DISEASE RESISTANCE PROTEIN RP"/>
    <property type="match status" value="1"/>
</dbReference>